<dbReference type="AlphaFoldDB" id="A0A921ZLR3"/>
<reference evidence="2" key="2">
    <citation type="submission" date="2020-12" db="EMBL/GenBank/DDBJ databases">
        <authorList>
            <person name="Kanost M."/>
        </authorList>
    </citation>
    <scope>NUCLEOTIDE SEQUENCE</scope>
</reference>
<dbReference type="EMBL" id="JH668647">
    <property type="protein sequence ID" value="KAG6460004.1"/>
    <property type="molecule type" value="Genomic_DNA"/>
</dbReference>
<reference evidence="2" key="1">
    <citation type="journal article" date="2016" name="Insect Biochem. Mol. Biol.">
        <title>Multifaceted biological insights from a draft genome sequence of the tobacco hornworm moth, Manduca sexta.</title>
        <authorList>
            <person name="Kanost M.R."/>
            <person name="Arrese E.L."/>
            <person name="Cao X."/>
            <person name="Chen Y.R."/>
            <person name="Chellapilla S."/>
            <person name="Goldsmith M.R."/>
            <person name="Grosse-Wilde E."/>
            <person name="Heckel D.G."/>
            <person name="Herndon N."/>
            <person name="Jiang H."/>
            <person name="Papanicolaou A."/>
            <person name="Qu J."/>
            <person name="Soulages J.L."/>
            <person name="Vogel H."/>
            <person name="Walters J."/>
            <person name="Waterhouse R.M."/>
            <person name="Ahn S.J."/>
            <person name="Almeida F.C."/>
            <person name="An C."/>
            <person name="Aqrawi P."/>
            <person name="Bretschneider A."/>
            <person name="Bryant W.B."/>
            <person name="Bucks S."/>
            <person name="Chao H."/>
            <person name="Chevignon G."/>
            <person name="Christen J.M."/>
            <person name="Clarke D.F."/>
            <person name="Dittmer N.T."/>
            <person name="Ferguson L.C.F."/>
            <person name="Garavelou S."/>
            <person name="Gordon K.H.J."/>
            <person name="Gunaratna R.T."/>
            <person name="Han Y."/>
            <person name="Hauser F."/>
            <person name="He Y."/>
            <person name="Heidel-Fischer H."/>
            <person name="Hirsh A."/>
            <person name="Hu Y."/>
            <person name="Jiang H."/>
            <person name="Kalra D."/>
            <person name="Klinner C."/>
            <person name="Konig C."/>
            <person name="Kovar C."/>
            <person name="Kroll A.R."/>
            <person name="Kuwar S.S."/>
            <person name="Lee S.L."/>
            <person name="Lehman R."/>
            <person name="Li K."/>
            <person name="Li Z."/>
            <person name="Liang H."/>
            <person name="Lovelace S."/>
            <person name="Lu Z."/>
            <person name="Mansfield J.H."/>
            <person name="McCulloch K.J."/>
            <person name="Mathew T."/>
            <person name="Morton B."/>
            <person name="Muzny D.M."/>
            <person name="Neunemann D."/>
            <person name="Ongeri F."/>
            <person name="Pauchet Y."/>
            <person name="Pu L.L."/>
            <person name="Pyrousis I."/>
            <person name="Rao X.J."/>
            <person name="Redding A."/>
            <person name="Roesel C."/>
            <person name="Sanchez-Gracia A."/>
            <person name="Schaack S."/>
            <person name="Shukla A."/>
            <person name="Tetreau G."/>
            <person name="Wang Y."/>
            <person name="Xiong G.H."/>
            <person name="Traut W."/>
            <person name="Walsh T.K."/>
            <person name="Worley K.C."/>
            <person name="Wu D."/>
            <person name="Wu W."/>
            <person name="Wu Y.Q."/>
            <person name="Zhang X."/>
            <person name="Zou Z."/>
            <person name="Zucker H."/>
            <person name="Briscoe A.D."/>
            <person name="Burmester T."/>
            <person name="Clem R.J."/>
            <person name="Feyereisen R."/>
            <person name="Grimmelikhuijzen C.J.P."/>
            <person name="Hamodrakas S.J."/>
            <person name="Hansson B.S."/>
            <person name="Huguet E."/>
            <person name="Jermiin L.S."/>
            <person name="Lan Q."/>
            <person name="Lehman H.K."/>
            <person name="Lorenzen M."/>
            <person name="Merzendorfer H."/>
            <person name="Michalopoulos I."/>
            <person name="Morton D.B."/>
            <person name="Muthukrishnan S."/>
            <person name="Oakeshott J.G."/>
            <person name="Palmer W."/>
            <person name="Park Y."/>
            <person name="Passarelli A.L."/>
            <person name="Rozas J."/>
            <person name="Schwartz L.M."/>
            <person name="Smith W."/>
            <person name="Southgate A."/>
            <person name="Vilcinskas A."/>
            <person name="Vogt R."/>
            <person name="Wang P."/>
            <person name="Werren J."/>
            <person name="Yu X.Q."/>
            <person name="Zhou J.J."/>
            <person name="Brown S.J."/>
            <person name="Scherer S.E."/>
            <person name="Richards S."/>
            <person name="Blissard G.W."/>
        </authorList>
    </citation>
    <scope>NUCLEOTIDE SEQUENCE</scope>
</reference>
<feature type="region of interest" description="Disordered" evidence="1">
    <location>
        <begin position="40"/>
        <end position="77"/>
    </location>
</feature>
<gene>
    <name evidence="2" type="ORF">O3G_MSEX011715</name>
</gene>
<keyword evidence="3" id="KW-1185">Reference proteome</keyword>
<feature type="compositionally biased region" description="Acidic residues" evidence="1">
    <location>
        <begin position="50"/>
        <end position="59"/>
    </location>
</feature>
<name>A0A921ZLR3_MANSE</name>
<feature type="compositionally biased region" description="Low complexity" evidence="1">
    <location>
        <begin position="60"/>
        <end position="77"/>
    </location>
</feature>
<evidence type="ECO:0000313" key="3">
    <source>
        <dbReference type="Proteomes" id="UP000791440"/>
    </source>
</evidence>
<evidence type="ECO:0000256" key="1">
    <source>
        <dbReference type="SAM" id="MobiDB-lite"/>
    </source>
</evidence>
<evidence type="ECO:0000313" key="2">
    <source>
        <dbReference type="EMBL" id="KAG6460004.1"/>
    </source>
</evidence>
<proteinExistence type="predicted"/>
<dbReference type="Proteomes" id="UP000791440">
    <property type="component" value="Unassembled WGS sequence"/>
</dbReference>
<sequence length="174" mass="20091">MWKILLIVGASQCQHFGLTPQFLDHVENLKHVAGFGDAQHRGPKWYQDSSESDDPESDLNSDITDSTESSSSSDEYLSSGISSAVSSLETAERRLVTKVYRTCTPCPHDMLKKFKNKGIKWICGGYQRARRSFKSECMMRYRNCQDGTLFVKIYDHRCKNDTFHGRHWFYVYRA</sequence>
<protein>
    <submittedName>
        <fullName evidence="2">Uncharacterized protein</fullName>
    </submittedName>
</protein>
<comment type="caution">
    <text evidence="2">The sequence shown here is derived from an EMBL/GenBank/DDBJ whole genome shotgun (WGS) entry which is preliminary data.</text>
</comment>
<organism evidence="2 3">
    <name type="scientific">Manduca sexta</name>
    <name type="common">Tobacco hawkmoth</name>
    <name type="synonym">Tobacco hornworm</name>
    <dbReference type="NCBI Taxonomy" id="7130"/>
    <lineage>
        <taxon>Eukaryota</taxon>
        <taxon>Metazoa</taxon>
        <taxon>Ecdysozoa</taxon>
        <taxon>Arthropoda</taxon>
        <taxon>Hexapoda</taxon>
        <taxon>Insecta</taxon>
        <taxon>Pterygota</taxon>
        <taxon>Neoptera</taxon>
        <taxon>Endopterygota</taxon>
        <taxon>Lepidoptera</taxon>
        <taxon>Glossata</taxon>
        <taxon>Ditrysia</taxon>
        <taxon>Bombycoidea</taxon>
        <taxon>Sphingidae</taxon>
        <taxon>Sphinginae</taxon>
        <taxon>Sphingini</taxon>
        <taxon>Manduca</taxon>
    </lineage>
</organism>
<accession>A0A921ZLR3</accession>